<proteinExistence type="predicted"/>
<keyword evidence="4" id="KW-1185">Reference proteome</keyword>
<feature type="coiled-coil region" evidence="1">
    <location>
        <begin position="42"/>
        <end position="69"/>
    </location>
</feature>
<dbReference type="EMBL" id="CP000698">
    <property type="protein sequence ID" value="ABQ27008.1"/>
    <property type="molecule type" value="Genomic_DNA"/>
</dbReference>
<reference evidence="3 4" key="1">
    <citation type="submission" date="2007-05" db="EMBL/GenBank/DDBJ databases">
        <title>Complete sequence of Geobacter uraniireducens Rf4.</title>
        <authorList>
            <consortium name="US DOE Joint Genome Institute"/>
            <person name="Copeland A."/>
            <person name="Lucas S."/>
            <person name="Lapidus A."/>
            <person name="Barry K."/>
            <person name="Detter J.C."/>
            <person name="Glavina del Rio T."/>
            <person name="Hammon N."/>
            <person name="Israni S."/>
            <person name="Dalin E."/>
            <person name="Tice H."/>
            <person name="Pitluck S."/>
            <person name="Chertkov O."/>
            <person name="Brettin T."/>
            <person name="Bruce D."/>
            <person name="Han C."/>
            <person name="Schmutz J."/>
            <person name="Larimer F."/>
            <person name="Land M."/>
            <person name="Hauser L."/>
            <person name="Kyrpides N."/>
            <person name="Mikhailova N."/>
            <person name="Shelobolina E."/>
            <person name="Aklujkar M."/>
            <person name="Lovley D."/>
            <person name="Richardson P."/>
        </authorList>
    </citation>
    <scope>NUCLEOTIDE SEQUENCE [LARGE SCALE GENOMIC DNA]</scope>
    <source>
        <strain evidence="3 4">Rf4</strain>
    </source>
</reference>
<dbReference type="KEGG" id="gur:Gura_2835"/>
<gene>
    <name evidence="3" type="ordered locus">Gura_2835</name>
</gene>
<dbReference type="STRING" id="351605.Gura_2835"/>
<feature type="region of interest" description="Disordered" evidence="2">
    <location>
        <begin position="1"/>
        <end position="22"/>
    </location>
</feature>
<protein>
    <submittedName>
        <fullName evidence="3">Uncharacterized protein</fullName>
    </submittedName>
</protein>
<accession>A5G5E0</accession>
<name>A5G5E0_GEOUR</name>
<keyword evidence="1" id="KW-0175">Coiled coil</keyword>
<evidence type="ECO:0000313" key="4">
    <source>
        <dbReference type="Proteomes" id="UP000006695"/>
    </source>
</evidence>
<evidence type="ECO:0000256" key="2">
    <source>
        <dbReference type="SAM" id="MobiDB-lite"/>
    </source>
</evidence>
<evidence type="ECO:0000256" key="1">
    <source>
        <dbReference type="SAM" id="Coils"/>
    </source>
</evidence>
<dbReference type="Proteomes" id="UP000006695">
    <property type="component" value="Chromosome"/>
</dbReference>
<dbReference type="AlphaFoldDB" id="A5G5E0"/>
<evidence type="ECO:0000313" key="3">
    <source>
        <dbReference type="EMBL" id="ABQ27008.1"/>
    </source>
</evidence>
<organism evidence="3 4">
    <name type="scientific">Geotalea uraniireducens (strain Rf4)</name>
    <name type="common">Geobacter uraniireducens</name>
    <dbReference type="NCBI Taxonomy" id="351605"/>
    <lineage>
        <taxon>Bacteria</taxon>
        <taxon>Pseudomonadati</taxon>
        <taxon>Thermodesulfobacteriota</taxon>
        <taxon>Desulfuromonadia</taxon>
        <taxon>Geobacterales</taxon>
        <taxon>Geobacteraceae</taxon>
        <taxon>Geotalea</taxon>
    </lineage>
</organism>
<sequence length="105" mass="11985">MSITSGSIIRTAPRTAPRTKIRSVPKASVNRYLDLYVLTRKRTKLELELHALLKRKKSIEDDLKDLGKEIINIGKTVLKEDGKRNSKENAPKGAKEKFKTMVMDY</sequence>
<dbReference type="HOGENOM" id="CLU_2232717_0_0_7"/>
<dbReference type="RefSeq" id="WP_011939682.1">
    <property type="nucleotide sequence ID" value="NC_009483.1"/>
</dbReference>